<name>A0AA36C7Z2_9BILA</name>
<feature type="signal peptide" evidence="1">
    <location>
        <begin position="1"/>
        <end position="18"/>
    </location>
</feature>
<keyword evidence="3" id="KW-1185">Reference proteome</keyword>
<evidence type="ECO:0000313" key="3">
    <source>
        <dbReference type="Proteomes" id="UP001177023"/>
    </source>
</evidence>
<evidence type="ECO:0000256" key="1">
    <source>
        <dbReference type="SAM" id="SignalP"/>
    </source>
</evidence>
<accession>A0AA36C7Z2</accession>
<dbReference type="AlphaFoldDB" id="A0AA36C7Z2"/>
<dbReference type="EMBL" id="CATQJA010000663">
    <property type="protein sequence ID" value="CAJ0562748.1"/>
    <property type="molecule type" value="Genomic_DNA"/>
</dbReference>
<gene>
    <name evidence="2" type="ORF">MSPICULIGERA_LOCUS2215</name>
</gene>
<keyword evidence="1" id="KW-0732">Signal</keyword>
<protein>
    <submittedName>
        <fullName evidence="2">Uncharacterized protein</fullName>
    </submittedName>
</protein>
<evidence type="ECO:0000313" key="2">
    <source>
        <dbReference type="EMBL" id="CAJ0562748.1"/>
    </source>
</evidence>
<organism evidence="2 3">
    <name type="scientific">Mesorhabditis spiculigera</name>
    <dbReference type="NCBI Taxonomy" id="96644"/>
    <lineage>
        <taxon>Eukaryota</taxon>
        <taxon>Metazoa</taxon>
        <taxon>Ecdysozoa</taxon>
        <taxon>Nematoda</taxon>
        <taxon>Chromadorea</taxon>
        <taxon>Rhabditida</taxon>
        <taxon>Rhabditina</taxon>
        <taxon>Rhabditomorpha</taxon>
        <taxon>Rhabditoidea</taxon>
        <taxon>Rhabditidae</taxon>
        <taxon>Mesorhabditinae</taxon>
        <taxon>Mesorhabditis</taxon>
    </lineage>
</organism>
<feature type="non-terminal residue" evidence="2">
    <location>
        <position position="1"/>
    </location>
</feature>
<feature type="chain" id="PRO_5041420968" evidence="1">
    <location>
        <begin position="19"/>
        <end position="132"/>
    </location>
</feature>
<reference evidence="2" key="1">
    <citation type="submission" date="2023-06" db="EMBL/GenBank/DDBJ databases">
        <authorList>
            <person name="Delattre M."/>
        </authorList>
    </citation>
    <scope>NUCLEOTIDE SEQUENCE</scope>
    <source>
        <strain evidence="2">AF72</strain>
    </source>
</reference>
<comment type="caution">
    <text evidence="2">The sequence shown here is derived from an EMBL/GenBank/DDBJ whole genome shotgun (WGS) entry which is preliminary data.</text>
</comment>
<sequence length="132" mass="14208">MMLRHLILISVCVSIAFCVTCYVGQQTLPNKGDVFSSTLVQSAMSIRDCGPQVRMCFKSYVRRDHDGDNSHTETRDCGDPNSGRCFQDTGCSGPGSNKVCCCSGDLCNSAPNSVSLSLTLIATILVARFVCL</sequence>
<dbReference type="Proteomes" id="UP001177023">
    <property type="component" value="Unassembled WGS sequence"/>
</dbReference>
<proteinExistence type="predicted"/>